<protein>
    <submittedName>
        <fullName evidence="5">Peptidoglycan/LPS O-acetylase OafA/YrhL, contains acyltransferase and SGNH-hydrolase domains</fullName>
    </submittedName>
</protein>
<feature type="transmembrane region" description="Helical" evidence="3">
    <location>
        <begin position="321"/>
        <end position="341"/>
    </location>
</feature>
<organism evidence="5 6">
    <name type="scientific">Paenibacillus tianmuensis</name>
    <dbReference type="NCBI Taxonomy" id="624147"/>
    <lineage>
        <taxon>Bacteria</taxon>
        <taxon>Bacillati</taxon>
        <taxon>Bacillota</taxon>
        <taxon>Bacilli</taxon>
        <taxon>Bacillales</taxon>
        <taxon>Paenibacillaceae</taxon>
        <taxon>Paenibacillus</taxon>
    </lineage>
</organism>
<feature type="transmembrane region" description="Helical" evidence="3">
    <location>
        <begin position="247"/>
        <end position="276"/>
    </location>
</feature>
<dbReference type="PANTHER" id="PTHR23028:SF53">
    <property type="entry name" value="ACYL_TRANSF_3 DOMAIN-CONTAINING PROTEIN"/>
    <property type="match status" value="1"/>
</dbReference>
<proteinExistence type="inferred from homology"/>
<feature type="transmembrane region" description="Helical" evidence="3">
    <location>
        <begin position="219"/>
        <end position="235"/>
    </location>
</feature>
<keyword evidence="5" id="KW-0012">Acyltransferase</keyword>
<evidence type="ECO:0000256" key="1">
    <source>
        <dbReference type="ARBA" id="ARBA00004370"/>
    </source>
</evidence>
<dbReference type="GO" id="GO:0016787">
    <property type="term" value="F:hydrolase activity"/>
    <property type="evidence" value="ECO:0007669"/>
    <property type="project" value="UniProtKB-KW"/>
</dbReference>
<gene>
    <name evidence="5" type="ORF">SAMN04487970_10718</name>
</gene>
<feature type="transmembrane region" description="Helical" evidence="3">
    <location>
        <begin position="158"/>
        <end position="181"/>
    </location>
</feature>
<dbReference type="AlphaFoldDB" id="A0A1G4TVK8"/>
<feature type="transmembrane region" description="Helical" evidence="3">
    <location>
        <begin position="19"/>
        <end position="36"/>
    </location>
</feature>
<feature type="transmembrane region" description="Helical" evidence="3">
    <location>
        <begin position="380"/>
        <end position="399"/>
    </location>
</feature>
<keyword evidence="3" id="KW-1133">Transmembrane helix</keyword>
<feature type="transmembrane region" description="Helical" evidence="3">
    <location>
        <begin position="188"/>
        <end position="213"/>
    </location>
</feature>
<name>A0A1G4TVK8_9BACL</name>
<evidence type="ECO:0000313" key="6">
    <source>
        <dbReference type="Proteomes" id="UP000198601"/>
    </source>
</evidence>
<reference evidence="6" key="1">
    <citation type="submission" date="2016-10" db="EMBL/GenBank/DDBJ databases">
        <authorList>
            <person name="Varghese N."/>
            <person name="Submissions S."/>
        </authorList>
    </citation>
    <scope>NUCLEOTIDE SEQUENCE [LARGE SCALE GENOMIC DNA]</scope>
    <source>
        <strain evidence="6">CGMCC 1.8946</strain>
    </source>
</reference>
<feature type="transmembrane region" description="Helical" evidence="3">
    <location>
        <begin position="93"/>
        <end position="112"/>
    </location>
</feature>
<keyword evidence="5" id="KW-0378">Hydrolase</keyword>
<evidence type="ECO:0000259" key="4">
    <source>
        <dbReference type="Pfam" id="PF01757"/>
    </source>
</evidence>
<dbReference type="InterPro" id="IPR002656">
    <property type="entry name" value="Acyl_transf_3_dom"/>
</dbReference>
<dbReference type="Pfam" id="PF01757">
    <property type="entry name" value="Acyl_transf_3"/>
    <property type="match status" value="1"/>
</dbReference>
<dbReference type="InterPro" id="IPR050879">
    <property type="entry name" value="Acyltransferase_3"/>
</dbReference>
<evidence type="ECO:0000256" key="2">
    <source>
        <dbReference type="ARBA" id="ARBA00007400"/>
    </source>
</evidence>
<keyword evidence="3" id="KW-0472">Membrane</keyword>
<evidence type="ECO:0000256" key="3">
    <source>
        <dbReference type="SAM" id="Phobius"/>
    </source>
</evidence>
<dbReference type="STRING" id="624147.SAMN04487970_10718"/>
<keyword evidence="5" id="KW-0808">Transferase</keyword>
<comment type="similarity">
    <text evidence="2">Belongs to the acyltransferase 3 family.</text>
</comment>
<accession>A0A1G4TVK8</accession>
<dbReference type="RefSeq" id="WP_090676970.1">
    <property type="nucleotide sequence ID" value="NZ_FMTT01000071.1"/>
</dbReference>
<keyword evidence="3" id="KW-0812">Transmembrane</keyword>
<dbReference type="GO" id="GO:0000271">
    <property type="term" value="P:polysaccharide biosynthetic process"/>
    <property type="evidence" value="ECO:0007669"/>
    <property type="project" value="TreeGrafter"/>
</dbReference>
<comment type="subcellular location">
    <subcellularLocation>
        <location evidence="1">Membrane</location>
    </subcellularLocation>
</comment>
<dbReference type="GO" id="GO:0016747">
    <property type="term" value="F:acyltransferase activity, transferring groups other than amino-acyl groups"/>
    <property type="evidence" value="ECO:0007669"/>
    <property type="project" value="InterPro"/>
</dbReference>
<feature type="transmembrane region" description="Helical" evidence="3">
    <location>
        <begin position="56"/>
        <end position="73"/>
    </location>
</feature>
<keyword evidence="6" id="KW-1185">Reference proteome</keyword>
<dbReference type="EMBL" id="FMTT01000071">
    <property type="protein sequence ID" value="SCW85391.1"/>
    <property type="molecule type" value="Genomic_DNA"/>
</dbReference>
<dbReference type="GO" id="GO:0016020">
    <property type="term" value="C:membrane"/>
    <property type="evidence" value="ECO:0007669"/>
    <property type="project" value="TreeGrafter"/>
</dbReference>
<dbReference type="Proteomes" id="UP000198601">
    <property type="component" value="Unassembled WGS sequence"/>
</dbReference>
<dbReference type="OrthoDB" id="9796461at2"/>
<feature type="transmembrane region" description="Helical" evidence="3">
    <location>
        <begin position="296"/>
        <end position="314"/>
    </location>
</feature>
<sequence length="531" mass="61026">MNDRTIGQLANGRNNNLDLIRFIAAAMVIYSHSFPLGSGDNSREIIFLLSNGKWDAGALAVAIFFVISGFLITQSYERSRNLSNYFKARFFRIFPGLAAVLLFSVFVIGPSFTNLTLKQYFSHPQTYEYLKSFLLFPLKWNLPGVFESNVYKGAVNGALWTIPFEVICYLIVVFFGIIGFLRYKKIVLLLFFVCFYYHLFSSNISLGVTYIFGLEIKKMIELFCYFFAGMLIYLYRSYIPLTKSIAMICMVVLGFALLFGGVKEYFVFFGSYLIFYFGYNQKINLSSFSKNGDFSYGLYIYAFPVQQSVTYLFGGQMTAEYNFIISFVVTLILAVLSWHLIEKYALKLKKVSLIKSDVSEKLSTKLLSKYYLYLDKIIKINWPAFSVAFIIFFVSIIYYNQKPNIITFPYKKNNTIFQGSWLPQIPTEAYRWIDKNATITLVRPEHAKVLVVEGFVPEGFNEVNQLRIFINEQQLLEIEVKPGQPITVNSGLPTGGGQLQIRFQFNDAHKPKSSEPDQREMSALINKIELK</sequence>
<feature type="domain" description="Acyltransferase 3" evidence="4">
    <location>
        <begin position="15"/>
        <end position="336"/>
    </location>
</feature>
<dbReference type="PANTHER" id="PTHR23028">
    <property type="entry name" value="ACETYLTRANSFERASE"/>
    <property type="match status" value="1"/>
</dbReference>
<evidence type="ECO:0000313" key="5">
    <source>
        <dbReference type="EMBL" id="SCW85391.1"/>
    </source>
</evidence>